<reference evidence="3 4" key="1">
    <citation type="submission" date="2017-05" db="EMBL/GenBank/DDBJ databases">
        <authorList>
            <person name="Varghese N."/>
            <person name="Submissions S."/>
        </authorList>
    </citation>
    <scope>NUCLEOTIDE SEQUENCE [LARGE SCALE GENOMIC DNA]</scope>
    <source>
        <strain evidence="3 4">SM16</strain>
    </source>
</reference>
<keyword evidence="4" id="KW-1185">Reference proteome</keyword>
<evidence type="ECO:0000256" key="1">
    <source>
        <dbReference type="SAM" id="MobiDB-lite"/>
    </source>
</evidence>
<proteinExistence type="predicted"/>
<evidence type="ECO:0000313" key="4">
    <source>
        <dbReference type="Proteomes" id="UP001157910"/>
    </source>
</evidence>
<evidence type="ECO:0000313" key="3">
    <source>
        <dbReference type="EMBL" id="SMP76161.1"/>
    </source>
</evidence>
<comment type="caution">
    <text evidence="3">The sequence shown here is derived from an EMBL/GenBank/DDBJ whole genome shotgun (WGS) entry which is preliminary data.</text>
</comment>
<keyword evidence="2" id="KW-1133">Transmembrane helix</keyword>
<feature type="transmembrane region" description="Helical" evidence="2">
    <location>
        <begin position="56"/>
        <end position="79"/>
    </location>
</feature>
<gene>
    <name evidence="3" type="ORF">SAMN06296065_10963</name>
</gene>
<keyword evidence="2" id="KW-0472">Membrane</keyword>
<organism evidence="3 4">
    <name type="scientific">Novosphingobium panipatense</name>
    <dbReference type="NCBI Taxonomy" id="428991"/>
    <lineage>
        <taxon>Bacteria</taxon>
        <taxon>Pseudomonadati</taxon>
        <taxon>Pseudomonadota</taxon>
        <taxon>Alphaproteobacteria</taxon>
        <taxon>Sphingomonadales</taxon>
        <taxon>Sphingomonadaceae</taxon>
        <taxon>Novosphingobium</taxon>
    </lineage>
</organism>
<dbReference type="EMBL" id="FXUI01000009">
    <property type="protein sequence ID" value="SMP76161.1"/>
    <property type="molecule type" value="Genomic_DNA"/>
</dbReference>
<dbReference type="Proteomes" id="UP001157910">
    <property type="component" value="Unassembled WGS sequence"/>
</dbReference>
<name>A0ABY1QS47_9SPHN</name>
<feature type="region of interest" description="Disordered" evidence="1">
    <location>
        <begin position="1"/>
        <end position="45"/>
    </location>
</feature>
<sequence>MSSDRKPGKVRVVASGPAQAPAPGAAPARRRTDQPSDSAKAAPAVRPRGASLLWPLLGFLLFLVSCLLGGALLVLSGVVGAGAA</sequence>
<keyword evidence="2" id="KW-0812">Transmembrane</keyword>
<accession>A0ABY1QS47</accession>
<evidence type="ECO:0000256" key="2">
    <source>
        <dbReference type="SAM" id="Phobius"/>
    </source>
</evidence>
<protein>
    <submittedName>
        <fullName evidence="3">Uncharacterized protein</fullName>
    </submittedName>
</protein>
<feature type="compositionally biased region" description="Low complexity" evidence="1">
    <location>
        <begin position="14"/>
        <end position="27"/>
    </location>
</feature>